<sequence length="548" mass="58252">MRIRATAALAVTLGLGLSACGGGTAGGPAAPAGPAAARQTGDLLVTTPAAKGELDRATWNLPFGEPASLDPIKAFNYPENTVVANLCEGLMRLDPDYSVKPNLAEKVTNPDPKTWVYTLREGVTFWDGEPMTADDVVFSLRRHLDPDEGSYWASDQITGNIDSIEKTGDHEVTIRLKQPDATLNSYMVTPVGVIVEKAQREKAGAKYGTPEGSVMCTGPFKVASWQKGSKITLDRNDAYWDAARKAKTKQLDLQFIVDPGAIASALDTGAIDGSYDVPVGALDRLSASQNGKLYLGRSLQMVAVISTGNGLLGDPAVRRALAMATDREAIAQTVFAGTAQASRSLVPRGGWSYGDEVFGPAYDALPDTRKNIEEAKKLVAGKTGGAPIVIAYPSERQFYADILSEVANAGRELGLTIQPKGVPSAQYGAFFSDAKARAGYDGFMTTNYMDIPDPLAFLRTIAAKGGSQNFNGYEDPQVQDLIGKAAATADDTERAKVTTEIQSKVMEQTPWIPIAAPAVQLFLNKRVTGVPASFVYLYSPWAASLGAA</sequence>
<comment type="caution">
    <text evidence="7">The sequence shown here is derived from an EMBL/GenBank/DDBJ whole genome shotgun (WGS) entry which is preliminary data.</text>
</comment>
<accession>A0A852V1R8</accession>
<name>A0A852V1R8_9ACTN</name>
<dbReference type="AlphaFoldDB" id="A0A852V1R8"/>
<dbReference type="GO" id="GO:0015833">
    <property type="term" value="P:peptide transport"/>
    <property type="evidence" value="ECO:0007669"/>
    <property type="project" value="TreeGrafter"/>
</dbReference>
<evidence type="ECO:0000256" key="2">
    <source>
        <dbReference type="ARBA" id="ARBA00005695"/>
    </source>
</evidence>
<reference evidence="7 8" key="1">
    <citation type="submission" date="2020-07" db="EMBL/GenBank/DDBJ databases">
        <title>Sequencing the genomes of 1000 actinobacteria strains.</title>
        <authorList>
            <person name="Klenk H.-P."/>
        </authorList>
    </citation>
    <scope>NUCLEOTIDE SEQUENCE [LARGE SCALE GENOMIC DNA]</scope>
    <source>
        <strain evidence="7 8">DSM 45763</strain>
    </source>
</reference>
<dbReference type="Gene3D" id="3.40.190.10">
    <property type="entry name" value="Periplasmic binding protein-like II"/>
    <property type="match status" value="1"/>
</dbReference>
<keyword evidence="4 5" id="KW-0732">Signal</keyword>
<dbReference type="PANTHER" id="PTHR30290">
    <property type="entry name" value="PERIPLASMIC BINDING COMPONENT OF ABC TRANSPORTER"/>
    <property type="match status" value="1"/>
</dbReference>
<dbReference type="PROSITE" id="PS51257">
    <property type="entry name" value="PROKAR_LIPOPROTEIN"/>
    <property type="match status" value="1"/>
</dbReference>
<dbReference type="EMBL" id="JACCCO010000001">
    <property type="protein sequence ID" value="NYF41293.1"/>
    <property type="molecule type" value="Genomic_DNA"/>
</dbReference>
<dbReference type="GO" id="GO:0030313">
    <property type="term" value="C:cell envelope"/>
    <property type="evidence" value="ECO:0007669"/>
    <property type="project" value="UniProtKB-SubCell"/>
</dbReference>
<keyword evidence="8" id="KW-1185">Reference proteome</keyword>
<evidence type="ECO:0000256" key="5">
    <source>
        <dbReference type="SAM" id="SignalP"/>
    </source>
</evidence>
<gene>
    <name evidence="7" type="ORF">HDA43_003452</name>
</gene>
<dbReference type="SUPFAM" id="SSF53850">
    <property type="entry name" value="Periplasmic binding protein-like II"/>
    <property type="match status" value="1"/>
</dbReference>
<feature type="chain" id="PRO_5038756660" evidence="5">
    <location>
        <begin position="26"/>
        <end position="548"/>
    </location>
</feature>
<organism evidence="7 8">
    <name type="scientific">Streptosporangium sandarakinum</name>
    <dbReference type="NCBI Taxonomy" id="1260955"/>
    <lineage>
        <taxon>Bacteria</taxon>
        <taxon>Bacillati</taxon>
        <taxon>Actinomycetota</taxon>
        <taxon>Actinomycetes</taxon>
        <taxon>Streptosporangiales</taxon>
        <taxon>Streptosporangiaceae</taxon>
        <taxon>Streptosporangium</taxon>
    </lineage>
</organism>
<dbReference type="GO" id="GO:0043190">
    <property type="term" value="C:ATP-binding cassette (ABC) transporter complex"/>
    <property type="evidence" value="ECO:0007669"/>
    <property type="project" value="InterPro"/>
</dbReference>
<dbReference type="Pfam" id="PF00496">
    <property type="entry name" value="SBP_bac_5"/>
    <property type="match status" value="1"/>
</dbReference>
<comment type="similarity">
    <text evidence="2">Belongs to the bacterial solute-binding protein 5 family.</text>
</comment>
<protein>
    <submittedName>
        <fullName evidence="7">Peptide/nickel transport system substrate-binding protein</fullName>
    </submittedName>
</protein>
<evidence type="ECO:0000313" key="7">
    <source>
        <dbReference type="EMBL" id="NYF41293.1"/>
    </source>
</evidence>
<evidence type="ECO:0000313" key="8">
    <source>
        <dbReference type="Proteomes" id="UP000576393"/>
    </source>
</evidence>
<dbReference type="RefSeq" id="WP_179821935.1">
    <property type="nucleotide sequence ID" value="NZ_JACCCO010000001.1"/>
</dbReference>
<dbReference type="InterPro" id="IPR000914">
    <property type="entry name" value="SBP_5_dom"/>
</dbReference>
<keyword evidence="3" id="KW-0813">Transport</keyword>
<evidence type="ECO:0000256" key="3">
    <source>
        <dbReference type="ARBA" id="ARBA00022448"/>
    </source>
</evidence>
<dbReference type="Proteomes" id="UP000576393">
    <property type="component" value="Unassembled WGS sequence"/>
</dbReference>
<dbReference type="GO" id="GO:1904680">
    <property type="term" value="F:peptide transmembrane transporter activity"/>
    <property type="evidence" value="ECO:0007669"/>
    <property type="project" value="TreeGrafter"/>
</dbReference>
<evidence type="ECO:0000259" key="6">
    <source>
        <dbReference type="Pfam" id="PF00496"/>
    </source>
</evidence>
<dbReference type="Gene3D" id="3.10.105.10">
    <property type="entry name" value="Dipeptide-binding Protein, Domain 3"/>
    <property type="match status" value="1"/>
</dbReference>
<dbReference type="GO" id="GO:0042597">
    <property type="term" value="C:periplasmic space"/>
    <property type="evidence" value="ECO:0007669"/>
    <property type="project" value="UniProtKB-ARBA"/>
</dbReference>
<evidence type="ECO:0000256" key="4">
    <source>
        <dbReference type="ARBA" id="ARBA00022729"/>
    </source>
</evidence>
<dbReference type="Gene3D" id="3.90.76.10">
    <property type="entry name" value="Dipeptide-binding Protein, Domain 1"/>
    <property type="match status" value="1"/>
</dbReference>
<feature type="domain" description="Solute-binding protein family 5" evidence="6">
    <location>
        <begin position="99"/>
        <end position="468"/>
    </location>
</feature>
<dbReference type="PANTHER" id="PTHR30290:SF10">
    <property type="entry name" value="PERIPLASMIC OLIGOPEPTIDE-BINDING PROTEIN-RELATED"/>
    <property type="match status" value="1"/>
</dbReference>
<feature type="signal peptide" evidence="5">
    <location>
        <begin position="1"/>
        <end position="25"/>
    </location>
</feature>
<dbReference type="CDD" id="cd00995">
    <property type="entry name" value="PBP2_NikA_DppA_OppA_like"/>
    <property type="match status" value="1"/>
</dbReference>
<proteinExistence type="inferred from homology"/>
<comment type="subcellular location">
    <subcellularLocation>
        <location evidence="1">Cell envelope</location>
    </subcellularLocation>
</comment>
<evidence type="ECO:0000256" key="1">
    <source>
        <dbReference type="ARBA" id="ARBA00004196"/>
    </source>
</evidence>
<dbReference type="InterPro" id="IPR039424">
    <property type="entry name" value="SBP_5"/>
</dbReference>
<dbReference type="InterPro" id="IPR030678">
    <property type="entry name" value="Peptide/Ni-bd"/>
</dbReference>
<dbReference type="PIRSF" id="PIRSF002741">
    <property type="entry name" value="MppA"/>
    <property type="match status" value="1"/>
</dbReference>